<organism evidence="2 3">
    <name type="scientific">Lachancea dasiensis</name>
    <dbReference type="NCBI Taxonomy" id="1072105"/>
    <lineage>
        <taxon>Eukaryota</taxon>
        <taxon>Fungi</taxon>
        <taxon>Dikarya</taxon>
        <taxon>Ascomycota</taxon>
        <taxon>Saccharomycotina</taxon>
        <taxon>Saccharomycetes</taxon>
        <taxon>Saccharomycetales</taxon>
        <taxon>Saccharomycetaceae</taxon>
        <taxon>Lachancea</taxon>
    </lineage>
</organism>
<keyword evidence="3" id="KW-1185">Reference proteome</keyword>
<dbReference type="SUPFAM" id="SSF52540">
    <property type="entry name" value="P-loop containing nucleoside triphosphate hydrolases"/>
    <property type="match status" value="1"/>
</dbReference>
<feature type="region of interest" description="Disordered" evidence="1">
    <location>
        <begin position="285"/>
        <end position="305"/>
    </location>
</feature>
<dbReference type="InterPro" id="IPR027417">
    <property type="entry name" value="P-loop_NTPase"/>
</dbReference>
<name>A0A1G4IYZ6_9SACH</name>
<evidence type="ECO:0000313" key="2">
    <source>
        <dbReference type="EMBL" id="SCU82200.1"/>
    </source>
</evidence>
<dbReference type="OrthoDB" id="3995714at2759"/>
<evidence type="ECO:0000256" key="1">
    <source>
        <dbReference type="SAM" id="MobiDB-lite"/>
    </source>
</evidence>
<dbReference type="AlphaFoldDB" id="A0A1G4IYZ6"/>
<dbReference type="STRING" id="1266660.A0A1G4IYZ6"/>
<dbReference type="Proteomes" id="UP000190274">
    <property type="component" value="Chromosome C"/>
</dbReference>
<reference evidence="3" key="1">
    <citation type="submission" date="2016-03" db="EMBL/GenBank/DDBJ databases">
        <authorList>
            <person name="Devillers H."/>
        </authorList>
    </citation>
    <scope>NUCLEOTIDE SEQUENCE [LARGE SCALE GENOMIC DNA]</scope>
</reference>
<sequence>MYSSDDEPFRIAILGGSATGKSSLVSRLTVGMAPEVHYPTRKQNKWLFSFDPTGELARTLMDERPHQRQLVRTGILGNLLFESPQITPLVLLSPVMFQAFANEWKETRKLSLNQNSKQSSRILDPRNEVYNYEQRQIPEGTSSDHSRTMLTNSDTNIRRTILANNQTHSSTEFVLPKGYDPPTFSPISVDIVDTPGFNPDMVVPFLEVSLFRNLDKDVLKGLANEPKKPVSTTSLLTASGASDLNGSINGYIFVYSAVPELNHGAEPPTYDDAGHDDNLGLTAYSSNDSRHTSITPVSSNASAAEREPDGGLFLLTTIRNCILDAWAEFRDYQQRWAEGKEGDVYSVMYNFKQMWKSQKQRDKKLKQLRSFHTKPNAVDWNASSPNSPPPCIIICTHVNDSLASPLLLERGQELALNWGCSFVGIDSIDNCNVEVALALLVREFIEKQKIIKSASKNVTK</sequence>
<accession>A0A1G4IYZ6</accession>
<feature type="compositionally biased region" description="Polar residues" evidence="1">
    <location>
        <begin position="285"/>
        <end position="302"/>
    </location>
</feature>
<protein>
    <submittedName>
        <fullName evidence="2">LADA_0C03708g1_1</fullName>
    </submittedName>
</protein>
<dbReference type="EMBL" id="LT598459">
    <property type="protein sequence ID" value="SCU82200.1"/>
    <property type="molecule type" value="Genomic_DNA"/>
</dbReference>
<evidence type="ECO:0000313" key="3">
    <source>
        <dbReference type="Proteomes" id="UP000190274"/>
    </source>
</evidence>
<proteinExistence type="predicted"/>
<gene>
    <name evidence="2" type="ORF">LADA_0C03708G</name>
</gene>